<keyword evidence="1" id="KW-0378">Hydrolase</keyword>
<dbReference type="PROSITE" id="PS51781">
    <property type="entry name" value="SH3B"/>
    <property type="match status" value="5"/>
</dbReference>
<dbReference type="PANTHER" id="PTHR34408:SF1">
    <property type="entry name" value="GLYCOSYL HYDROLASE FAMILY 19 DOMAIN-CONTAINING PROTEIN HI_1415"/>
    <property type="match status" value="1"/>
</dbReference>
<feature type="domain" description="SH3b" evidence="4">
    <location>
        <begin position="189"/>
        <end position="251"/>
    </location>
</feature>
<dbReference type="SMART" id="SM00646">
    <property type="entry name" value="Ami_3"/>
    <property type="match status" value="1"/>
</dbReference>
<dbReference type="PIRSF" id="PIRSF037846">
    <property type="entry name" value="Autolysin_YrvJ_prd"/>
    <property type="match status" value="1"/>
</dbReference>
<dbReference type="SMART" id="SM00287">
    <property type="entry name" value="SH3b"/>
    <property type="match status" value="5"/>
</dbReference>
<keyword evidence="6" id="KW-1185">Reference proteome</keyword>
<comment type="caution">
    <text evidence="5">The sequence shown here is derived from an EMBL/GenBank/DDBJ whole genome shotgun (WGS) entry which is preliminary data.</text>
</comment>
<dbReference type="SUPFAM" id="SSF53187">
    <property type="entry name" value="Zn-dependent exopeptidases"/>
    <property type="match status" value="1"/>
</dbReference>
<protein>
    <submittedName>
        <fullName evidence="5">SH3 domain-containing protein</fullName>
    </submittedName>
</protein>
<feature type="domain" description="SH3b" evidence="4">
    <location>
        <begin position="263"/>
        <end position="326"/>
    </location>
</feature>
<evidence type="ECO:0000256" key="3">
    <source>
        <dbReference type="SAM" id="MobiDB-lite"/>
    </source>
</evidence>
<evidence type="ECO:0000256" key="1">
    <source>
        <dbReference type="ARBA" id="ARBA00022801"/>
    </source>
</evidence>
<feature type="domain" description="SH3b" evidence="4">
    <location>
        <begin position="32"/>
        <end position="94"/>
    </location>
</feature>
<reference evidence="5 6" key="1">
    <citation type="submission" date="2020-08" db="EMBL/GenBank/DDBJ databases">
        <title>A Genomic Blueprint of the Chicken Gut Microbiome.</title>
        <authorList>
            <person name="Gilroy R."/>
            <person name="Ravi A."/>
            <person name="Getino M."/>
            <person name="Pursley I."/>
            <person name="Horton D.L."/>
            <person name="Alikhan N.-F."/>
            <person name="Baker D."/>
            <person name="Gharbi K."/>
            <person name="Hall N."/>
            <person name="Watson M."/>
            <person name="Adriaenssens E.M."/>
            <person name="Foster-Nyarko E."/>
            <person name="Jarju S."/>
            <person name="Secka A."/>
            <person name="Antonio M."/>
            <person name="Oren A."/>
            <person name="Chaudhuri R."/>
            <person name="La Ragione R.M."/>
            <person name="Hildebrand F."/>
            <person name="Pallen M.J."/>
        </authorList>
    </citation>
    <scope>NUCLEOTIDE SEQUENCE [LARGE SCALE GENOMIC DNA]</scope>
    <source>
        <strain evidence="5 6">Sa5YUA1</strain>
    </source>
</reference>
<dbReference type="InterPro" id="IPR052354">
    <property type="entry name" value="Cell_Wall_Dynamics_Protein"/>
</dbReference>
<dbReference type="Proteomes" id="UP000657931">
    <property type="component" value="Unassembled WGS sequence"/>
</dbReference>
<dbReference type="InterPro" id="IPR003646">
    <property type="entry name" value="SH3-like_bac-type"/>
</dbReference>
<organism evidence="5 6">
    <name type="scientific">Cytobacillus stercorigallinarum</name>
    <dbReference type="NCBI Taxonomy" id="2762240"/>
    <lineage>
        <taxon>Bacteria</taxon>
        <taxon>Bacillati</taxon>
        <taxon>Bacillota</taxon>
        <taxon>Bacilli</taxon>
        <taxon>Bacillales</taxon>
        <taxon>Bacillaceae</taxon>
        <taxon>Cytobacillus</taxon>
    </lineage>
</organism>
<evidence type="ECO:0000256" key="2">
    <source>
        <dbReference type="ARBA" id="ARBA00023316"/>
    </source>
</evidence>
<accession>A0ABR8QJX2</accession>
<feature type="domain" description="SH3b" evidence="4">
    <location>
        <begin position="110"/>
        <end position="172"/>
    </location>
</feature>
<dbReference type="InterPro" id="IPR002508">
    <property type="entry name" value="MurNAc-LAA_cat"/>
</dbReference>
<dbReference type="PANTHER" id="PTHR34408">
    <property type="entry name" value="FAMILY PROTEIN, PUTATIVE-RELATED"/>
    <property type="match status" value="1"/>
</dbReference>
<evidence type="ECO:0000313" key="6">
    <source>
        <dbReference type="Proteomes" id="UP000657931"/>
    </source>
</evidence>
<feature type="compositionally biased region" description="Polar residues" evidence="3">
    <location>
        <begin position="262"/>
        <end position="274"/>
    </location>
</feature>
<dbReference type="Pfam" id="PF08239">
    <property type="entry name" value="SH3_3"/>
    <property type="match status" value="5"/>
</dbReference>
<dbReference type="CDD" id="cd02696">
    <property type="entry name" value="MurNAc-LAA"/>
    <property type="match status" value="1"/>
</dbReference>
<feature type="region of interest" description="Disordered" evidence="3">
    <location>
        <begin position="101"/>
        <end position="128"/>
    </location>
</feature>
<evidence type="ECO:0000313" key="5">
    <source>
        <dbReference type="EMBL" id="MBD7935729.1"/>
    </source>
</evidence>
<feature type="compositionally biased region" description="Basic and acidic residues" evidence="3">
    <location>
        <begin position="252"/>
        <end position="261"/>
    </location>
</feature>
<dbReference type="EMBL" id="JACSQT010000001">
    <property type="protein sequence ID" value="MBD7935729.1"/>
    <property type="molecule type" value="Genomic_DNA"/>
</dbReference>
<dbReference type="Pfam" id="PF01520">
    <property type="entry name" value="Amidase_3"/>
    <property type="match status" value="1"/>
</dbReference>
<dbReference type="Gene3D" id="3.40.630.40">
    <property type="entry name" value="Zn-dependent exopeptidases"/>
    <property type="match status" value="1"/>
</dbReference>
<keyword evidence="2" id="KW-0961">Cell wall biogenesis/degradation</keyword>
<dbReference type="Gene3D" id="2.30.30.40">
    <property type="entry name" value="SH3 Domains"/>
    <property type="match status" value="5"/>
</dbReference>
<name>A0ABR8QJX2_9BACI</name>
<evidence type="ECO:0000259" key="4">
    <source>
        <dbReference type="PROSITE" id="PS51781"/>
    </source>
</evidence>
<gene>
    <name evidence="5" type="ORF">H9655_01695</name>
</gene>
<dbReference type="InterPro" id="IPR017293">
    <property type="entry name" value="N-acetylmuramoyl-L-ala_amidase"/>
</dbReference>
<dbReference type="RefSeq" id="WP_191810288.1">
    <property type="nucleotide sequence ID" value="NZ_JACSQT010000001.1"/>
</dbReference>
<feature type="region of interest" description="Disordered" evidence="3">
    <location>
        <begin position="252"/>
        <end position="275"/>
    </location>
</feature>
<proteinExistence type="predicted"/>
<feature type="domain" description="SH3b" evidence="4">
    <location>
        <begin position="336"/>
        <end position="401"/>
    </location>
</feature>
<sequence length="591" mass="65016">MQGKKHLWITICMILVMALLLPMKEAGAESAGQKLRIGTDSLNVRTGPGLSYASLGMAARDETYTILNQEGDWYQIDFESGQKGWVANWLVVLETENTQEKEKQVKSGGGQTVSINADGLRVRGGPSTDHRVVGVVSKGKEYKVVSTDQDWLKITTEYGNVWVHKDFVQVNGPTQETSSSSNEEKKTVIKQGVITGNSLNVRTSPDTNSEVIGKLNSGTTVDILSQENTWTEITFQGQNAWISSQYIQAGKKQEKQEKQQETNDNGTITASSLNVREKPSLNGNIIGSVSQGDNFHILKEENNWMNIELPNGTNGWVASWYVNKEQSSSSESKSSSSVKNVTILHNGSNIRQSTHTNANIVARANQGDTFEVVGTEKDWYEIKLSDGQTGFIAGWIVSNGKQAKTTNQSSSTPGLKNKVIVLDPGHGGRDNGTTGAAGTQEKTVTIRTAEKLAAKLRAAGSTVILTRQQDTYVPLQSRVGVSQMNNADAFISIHYDSINDRSVSGMTTYYYHDYQQQFAADVHQGIMSKIDLNDRGYRHGDYYVIRENNSKAILLELGYLSNATEEIKVTSEQYQEAVSSGIFQGLRTHFQ</sequence>